<dbReference type="Gene3D" id="1.10.340.30">
    <property type="entry name" value="Hypothetical protein, domain 2"/>
    <property type="match status" value="1"/>
</dbReference>
<sequence>MTALTTTFRPGRPVPVRSILGSLRRGAGDPTWRADATGLWRASQTPEGPVTTRFLVRPEGVEVTAWGPGAGWAIAQSPRLLGEVDDVSGFEIHHAVLREAARQHRDWRIGRTDRVLDALIPAIIEQRVTGKQAFGAYRRLVQRYGARAPGPRTDLMVPPPVSGWARIPSWEWLRAGVDAARSDTIMRALRVAERLEEAVSLPVPDAWRRLRTVPGIGVWTAAETLQRAIGDPDAVSFGDYHVAKDVGFALTGAPVDDAGMQELLAPYAGHRFRVQYLVTAGGLGAPRRGARLTLPTHLPAW</sequence>
<evidence type="ECO:0000313" key="3">
    <source>
        <dbReference type="EMBL" id="SSA34845.1"/>
    </source>
</evidence>
<dbReference type="RefSeq" id="WP_109685724.1">
    <property type="nucleotide sequence ID" value="NZ_QGDN01000001.1"/>
</dbReference>
<organism evidence="3 4">
    <name type="scientific">Branchiibius hedensis</name>
    <dbReference type="NCBI Taxonomy" id="672460"/>
    <lineage>
        <taxon>Bacteria</taxon>
        <taxon>Bacillati</taxon>
        <taxon>Actinomycetota</taxon>
        <taxon>Actinomycetes</taxon>
        <taxon>Micrococcales</taxon>
        <taxon>Dermacoccaceae</taxon>
        <taxon>Branchiibius</taxon>
    </lineage>
</organism>
<dbReference type="GO" id="GO:0006307">
    <property type="term" value="P:DNA alkylation repair"/>
    <property type="evidence" value="ECO:0007669"/>
    <property type="project" value="TreeGrafter"/>
</dbReference>
<dbReference type="GO" id="GO:0008725">
    <property type="term" value="F:DNA-3-methyladenine glycosylase activity"/>
    <property type="evidence" value="ECO:0007669"/>
    <property type="project" value="TreeGrafter"/>
</dbReference>
<protein>
    <submittedName>
        <fullName evidence="3">3-methyladenine DNA glycosylase/8-oxoguanine DNA glycosylase</fullName>
    </submittedName>
</protein>
<reference evidence="4" key="1">
    <citation type="submission" date="2016-10" db="EMBL/GenBank/DDBJ databases">
        <authorList>
            <person name="Varghese N."/>
            <person name="Submissions S."/>
        </authorList>
    </citation>
    <scope>NUCLEOTIDE SEQUENCE [LARGE SCALE GENOMIC DNA]</scope>
    <source>
        <strain evidence="4">DSM 22951</strain>
    </source>
</reference>
<name>A0A2Y8ZSI1_9MICO</name>
<dbReference type="PANTHER" id="PTHR43003">
    <property type="entry name" value="DNA-3-METHYLADENINE GLYCOSYLASE"/>
    <property type="match status" value="1"/>
</dbReference>
<evidence type="ECO:0000313" key="4">
    <source>
        <dbReference type="Proteomes" id="UP000250028"/>
    </source>
</evidence>
<dbReference type="AlphaFoldDB" id="A0A2Y8ZSI1"/>
<evidence type="ECO:0000256" key="1">
    <source>
        <dbReference type="ARBA" id="ARBA00022763"/>
    </source>
</evidence>
<dbReference type="GO" id="GO:0043916">
    <property type="term" value="F:DNA-7-methylguanine glycosylase activity"/>
    <property type="evidence" value="ECO:0007669"/>
    <property type="project" value="TreeGrafter"/>
</dbReference>
<dbReference type="InterPro" id="IPR051912">
    <property type="entry name" value="Alkylbase_DNA_Glycosylase/TA"/>
</dbReference>
<dbReference type="GO" id="GO:0005737">
    <property type="term" value="C:cytoplasm"/>
    <property type="evidence" value="ECO:0007669"/>
    <property type="project" value="TreeGrafter"/>
</dbReference>
<dbReference type="SUPFAM" id="SSF48150">
    <property type="entry name" value="DNA-glycosylase"/>
    <property type="match status" value="1"/>
</dbReference>
<dbReference type="InterPro" id="IPR011257">
    <property type="entry name" value="DNA_glycosylase"/>
</dbReference>
<keyword evidence="2" id="KW-0234">DNA repair</keyword>
<dbReference type="GO" id="GO:0032993">
    <property type="term" value="C:protein-DNA complex"/>
    <property type="evidence" value="ECO:0007669"/>
    <property type="project" value="TreeGrafter"/>
</dbReference>
<gene>
    <name evidence="3" type="ORF">SAMN04489750_2175</name>
</gene>
<evidence type="ECO:0000256" key="2">
    <source>
        <dbReference type="ARBA" id="ARBA00023204"/>
    </source>
</evidence>
<dbReference type="OrthoDB" id="5501430at2"/>
<dbReference type="GO" id="GO:0032131">
    <property type="term" value="F:alkylated DNA binding"/>
    <property type="evidence" value="ECO:0007669"/>
    <property type="project" value="TreeGrafter"/>
</dbReference>
<dbReference type="PANTHER" id="PTHR43003:SF6">
    <property type="entry name" value="DNA GLYCOSYLASE"/>
    <property type="match status" value="1"/>
</dbReference>
<proteinExistence type="predicted"/>
<keyword evidence="4" id="KW-1185">Reference proteome</keyword>
<dbReference type="GO" id="GO:0006285">
    <property type="term" value="P:base-excision repair, AP site formation"/>
    <property type="evidence" value="ECO:0007669"/>
    <property type="project" value="TreeGrafter"/>
</dbReference>
<dbReference type="EMBL" id="UESZ01000001">
    <property type="protein sequence ID" value="SSA34845.1"/>
    <property type="molecule type" value="Genomic_DNA"/>
</dbReference>
<dbReference type="Proteomes" id="UP000250028">
    <property type="component" value="Unassembled WGS sequence"/>
</dbReference>
<keyword evidence="1" id="KW-0227">DNA damage</keyword>
<accession>A0A2Y8ZSI1</accession>